<evidence type="ECO:0000313" key="3">
    <source>
        <dbReference type="Proteomes" id="UP001595457"/>
    </source>
</evidence>
<dbReference type="SUPFAM" id="SSF48452">
    <property type="entry name" value="TPR-like"/>
    <property type="match status" value="1"/>
</dbReference>
<feature type="chain" id="PRO_5045219220" evidence="1">
    <location>
        <begin position="23"/>
        <end position="548"/>
    </location>
</feature>
<organism evidence="2 3">
    <name type="scientific">Azotobacter bryophylli</name>
    <dbReference type="NCBI Taxonomy" id="1986537"/>
    <lineage>
        <taxon>Bacteria</taxon>
        <taxon>Pseudomonadati</taxon>
        <taxon>Pseudomonadota</taxon>
        <taxon>Gammaproteobacteria</taxon>
        <taxon>Pseudomonadales</taxon>
        <taxon>Pseudomonadaceae</taxon>
        <taxon>Azotobacter</taxon>
    </lineage>
</organism>
<dbReference type="Proteomes" id="UP001595457">
    <property type="component" value="Unassembled WGS sequence"/>
</dbReference>
<evidence type="ECO:0000313" key="2">
    <source>
        <dbReference type="EMBL" id="MFC2972299.1"/>
    </source>
</evidence>
<reference evidence="3" key="1">
    <citation type="journal article" date="2019" name="Int. J. Syst. Evol. Microbiol.">
        <title>The Global Catalogue of Microorganisms (GCM) 10K type strain sequencing project: providing services to taxonomists for standard genome sequencing and annotation.</title>
        <authorList>
            <consortium name="The Broad Institute Genomics Platform"/>
            <consortium name="The Broad Institute Genome Sequencing Center for Infectious Disease"/>
            <person name="Wu L."/>
            <person name="Ma J."/>
        </authorList>
    </citation>
    <scope>NUCLEOTIDE SEQUENCE [LARGE SCALE GENOMIC DNA]</scope>
    <source>
        <strain evidence="3">KCTC 62195</strain>
    </source>
</reference>
<feature type="signal peptide" evidence="1">
    <location>
        <begin position="1"/>
        <end position="22"/>
    </location>
</feature>
<protein>
    <submittedName>
        <fullName evidence="2">Tetratricopeptide repeat protein</fullName>
    </submittedName>
</protein>
<gene>
    <name evidence="2" type="ORF">ACFOJE_08775</name>
</gene>
<dbReference type="EMBL" id="JBHRSJ010000016">
    <property type="protein sequence ID" value="MFC2972299.1"/>
    <property type="molecule type" value="Genomic_DNA"/>
</dbReference>
<accession>A0ABV7AS33</accession>
<keyword evidence="3" id="KW-1185">Reference proteome</keyword>
<dbReference type="SMART" id="SM00028">
    <property type="entry name" value="TPR"/>
    <property type="match status" value="4"/>
</dbReference>
<sequence length="548" mass="59577">MKILIRLGMALLLGACLSGARADDAIPPERLGQVSFPISCGEGTQQEFDRGMALFHSFWFAPAIESFRKVLQRDPGCAMAYWGIAFMSMGNPFGWPANPKAMEAAASAIGEAQRLGAPSQRERDYIDALGVFLADWRNSDYRTRATALEQAMGKLAATYPDDDESQILYALVLDATAPPNDGTYANQLRAASILEPLHRRLPQHPGVTHYLIHTYDYAPLAEKGLPAALAYAEIAPSVPHAQHMPSHIFARLGLWPEMVKSNQVSYQAARRELQAGTLDVGTYDALHAMDYLVYGHLQQAQDQAARQLVEEAAAIRKVNVENLPAAYAFAAIPARYAVEREDWQQAAGLQLAPAELAWDRFPQAEAVLVFARGLGAARSGDIAAARKALQRLQALQQNIVAAGDRYWAGQTEVQIATLNAWTALAEKKPEEALALMRGAADSEDASDKHPVTPGNVVPARKLLGDMLLASDRPAEALSEYERSLAREPNRFGTLYGAAQAAERAGDRQKAGHYYAKLVEVAAQHDTERPELVQAKAFLKDAAAGTAGQ</sequence>
<dbReference type="PANTHER" id="PTHR45588">
    <property type="entry name" value="TPR DOMAIN-CONTAINING PROTEIN"/>
    <property type="match status" value="1"/>
</dbReference>
<dbReference type="InterPro" id="IPR019734">
    <property type="entry name" value="TPR_rpt"/>
</dbReference>
<name>A0ABV7AS33_9GAMM</name>
<evidence type="ECO:0000256" key="1">
    <source>
        <dbReference type="SAM" id="SignalP"/>
    </source>
</evidence>
<dbReference type="Gene3D" id="1.25.40.10">
    <property type="entry name" value="Tetratricopeptide repeat domain"/>
    <property type="match status" value="2"/>
</dbReference>
<comment type="caution">
    <text evidence="2">The sequence shown here is derived from an EMBL/GenBank/DDBJ whole genome shotgun (WGS) entry which is preliminary data.</text>
</comment>
<dbReference type="RefSeq" id="WP_377813944.1">
    <property type="nucleotide sequence ID" value="NZ_JBHRSJ010000016.1"/>
</dbReference>
<dbReference type="PANTHER" id="PTHR45588:SF1">
    <property type="entry name" value="WW DOMAIN-CONTAINING PROTEIN"/>
    <property type="match status" value="1"/>
</dbReference>
<dbReference type="InterPro" id="IPR011990">
    <property type="entry name" value="TPR-like_helical_dom_sf"/>
</dbReference>
<keyword evidence="1" id="KW-0732">Signal</keyword>
<proteinExistence type="predicted"/>